<gene>
    <name evidence="2" type="ORF">NX780_17410</name>
</gene>
<evidence type="ECO:0000256" key="1">
    <source>
        <dbReference type="SAM" id="SignalP"/>
    </source>
</evidence>
<keyword evidence="1" id="KW-0732">Signal</keyword>
<feature type="signal peptide" evidence="1">
    <location>
        <begin position="1"/>
        <end position="32"/>
    </location>
</feature>
<feature type="chain" id="PRO_5047529614" evidence="1">
    <location>
        <begin position="33"/>
        <end position="205"/>
    </location>
</feature>
<reference evidence="2 3" key="1">
    <citation type="submission" date="2022-08" db="EMBL/GenBank/DDBJ databases">
        <title>Reclassification of Massilia species as members of the genera Telluria, Duganella, Pseudoduganella, Mokoshia gen. nov. and Zemynaea gen. nov. using orthogonal and non-orthogonal genome-based approaches.</title>
        <authorList>
            <person name="Bowman J.P."/>
        </authorList>
    </citation>
    <scope>NUCLEOTIDE SEQUENCE [LARGE SCALE GENOMIC DNA]</scope>
    <source>
        <strain evidence="2 3">JCM 31661</strain>
    </source>
</reference>
<dbReference type="RefSeq" id="WP_258829146.1">
    <property type="nucleotide sequence ID" value="NZ_JANUHA010000013.1"/>
</dbReference>
<accession>A0ABT2APM0</accession>
<comment type="caution">
    <text evidence="2">The sequence shown here is derived from an EMBL/GenBank/DDBJ whole genome shotgun (WGS) entry which is preliminary data.</text>
</comment>
<evidence type="ECO:0000313" key="3">
    <source>
        <dbReference type="Proteomes" id="UP001206572"/>
    </source>
</evidence>
<protein>
    <submittedName>
        <fullName evidence="2">Uncharacterized protein</fullName>
    </submittedName>
</protein>
<proteinExistence type="predicted"/>
<sequence length="205" mass="22499">MTRFFLRGFPHSVLAACILGGLFLGRTESAIAASDAVVRTTQQGMHSWKTAAGRLFMVAGTYQDTTAYRRSVSFCFQENDQGDWLQVPIVESKVDLTNEWTTASLGETTLRDAAVVPLGKDVYLIIANRHTDSPTIVVKRYRLSAAGNDYPDGPAMLFVPVSTATYQVAKLKSVEAVLDRELAAPSLSSAANRAMPRQREPKDRQ</sequence>
<evidence type="ECO:0000313" key="2">
    <source>
        <dbReference type="EMBL" id="MCS0598130.1"/>
    </source>
</evidence>
<dbReference type="Proteomes" id="UP001206572">
    <property type="component" value="Unassembled WGS sequence"/>
</dbReference>
<keyword evidence="3" id="KW-1185">Reference proteome</keyword>
<dbReference type="EMBL" id="JANUHA010000013">
    <property type="protein sequence ID" value="MCS0598130.1"/>
    <property type="molecule type" value="Genomic_DNA"/>
</dbReference>
<organism evidence="2 3">
    <name type="scientific">Massilia agri</name>
    <dbReference type="NCBI Taxonomy" id="1886785"/>
    <lineage>
        <taxon>Bacteria</taxon>
        <taxon>Pseudomonadati</taxon>
        <taxon>Pseudomonadota</taxon>
        <taxon>Betaproteobacteria</taxon>
        <taxon>Burkholderiales</taxon>
        <taxon>Oxalobacteraceae</taxon>
        <taxon>Telluria group</taxon>
        <taxon>Massilia</taxon>
    </lineage>
</organism>
<name>A0ABT2APM0_9BURK</name>